<organism evidence="1 2">
    <name type="scientific">Rotaria sordida</name>
    <dbReference type="NCBI Taxonomy" id="392033"/>
    <lineage>
        <taxon>Eukaryota</taxon>
        <taxon>Metazoa</taxon>
        <taxon>Spiralia</taxon>
        <taxon>Gnathifera</taxon>
        <taxon>Rotifera</taxon>
        <taxon>Eurotatoria</taxon>
        <taxon>Bdelloidea</taxon>
        <taxon>Philodinida</taxon>
        <taxon>Philodinidae</taxon>
        <taxon>Rotaria</taxon>
    </lineage>
</organism>
<gene>
    <name evidence="1" type="ORF">RFH988_LOCUS39261</name>
</gene>
<evidence type="ECO:0000313" key="1">
    <source>
        <dbReference type="EMBL" id="CAF1518918.1"/>
    </source>
</evidence>
<sequence>MDTAQSFYIKVINNYKPQLSLLYEKTQSLNDKLLNLFIPLQLVVAM</sequence>
<accession>A0A815UUW0</accession>
<proteinExistence type="predicted"/>
<dbReference type="EMBL" id="CAJNOO010015692">
    <property type="protein sequence ID" value="CAF1518918.1"/>
    <property type="molecule type" value="Genomic_DNA"/>
</dbReference>
<dbReference type="Proteomes" id="UP000663882">
    <property type="component" value="Unassembled WGS sequence"/>
</dbReference>
<feature type="non-terminal residue" evidence="1">
    <location>
        <position position="1"/>
    </location>
</feature>
<evidence type="ECO:0000313" key="2">
    <source>
        <dbReference type="Proteomes" id="UP000663882"/>
    </source>
</evidence>
<dbReference type="AlphaFoldDB" id="A0A815UUW0"/>
<name>A0A815UUW0_9BILA</name>
<protein>
    <submittedName>
        <fullName evidence="1">Uncharacterized protein</fullName>
    </submittedName>
</protein>
<reference evidence="1" key="1">
    <citation type="submission" date="2021-02" db="EMBL/GenBank/DDBJ databases">
        <authorList>
            <person name="Nowell W R."/>
        </authorList>
    </citation>
    <scope>NUCLEOTIDE SEQUENCE</scope>
</reference>
<comment type="caution">
    <text evidence="1">The sequence shown here is derived from an EMBL/GenBank/DDBJ whole genome shotgun (WGS) entry which is preliminary data.</text>
</comment>